<keyword evidence="2 5" id="KW-0812">Transmembrane</keyword>
<dbReference type="Pfam" id="PF01124">
    <property type="entry name" value="MAPEG"/>
    <property type="match status" value="1"/>
</dbReference>
<evidence type="ECO:0000256" key="5">
    <source>
        <dbReference type="SAM" id="Phobius"/>
    </source>
</evidence>
<evidence type="ECO:0008006" key="9">
    <source>
        <dbReference type="Google" id="ProtNLM"/>
    </source>
</evidence>
<organism evidence="6 8">
    <name type="scientific">Dinothrombium tinctorium</name>
    <dbReference type="NCBI Taxonomy" id="1965070"/>
    <lineage>
        <taxon>Eukaryota</taxon>
        <taxon>Metazoa</taxon>
        <taxon>Ecdysozoa</taxon>
        <taxon>Arthropoda</taxon>
        <taxon>Chelicerata</taxon>
        <taxon>Arachnida</taxon>
        <taxon>Acari</taxon>
        <taxon>Acariformes</taxon>
        <taxon>Trombidiformes</taxon>
        <taxon>Prostigmata</taxon>
        <taxon>Anystina</taxon>
        <taxon>Parasitengona</taxon>
        <taxon>Trombidioidea</taxon>
        <taxon>Trombidiidae</taxon>
        <taxon>Dinothrombium</taxon>
    </lineage>
</organism>
<comment type="caution">
    <text evidence="6">The sequence shown here is derived from an EMBL/GenBank/DDBJ whole genome shotgun (WGS) entry which is preliminary data.</text>
</comment>
<evidence type="ECO:0000256" key="1">
    <source>
        <dbReference type="ARBA" id="ARBA00004370"/>
    </source>
</evidence>
<dbReference type="PANTHER" id="PTHR31004:SF1">
    <property type="entry name" value="TRANSMEMBRANE PROTEIN 79"/>
    <property type="match status" value="1"/>
</dbReference>
<gene>
    <name evidence="7" type="ORF">B4U79_11066</name>
    <name evidence="6" type="ORF">B4U79_15263</name>
</gene>
<sequence>MAKSGSEIRLSLILLHATLAVAFLGFFTYAVFTGSVNLVSNAREIKLNTLPAKLEFVLKYQAPGLFTLLLCVVYAMLRRGTSPARNPLSGNEVYVLAARYILTNTLEQYVLHLVSQLVLAAYVDALTLIKVVPLLAVFFLFGRITFILGYPLQRGFGWFVTLFPNIATVGYCVYKFLIQINLLI</sequence>
<dbReference type="InterPro" id="IPR001129">
    <property type="entry name" value="Membr-assoc_MAPEG"/>
</dbReference>
<accession>A0A3S3NKL8</accession>
<reference evidence="6 8" key="1">
    <citation type="journal article" date="2018" name="Gigascience">
        <title>Genomes of trombidid mites reveal novel predicted allergens and laterally-transferred genes associated with secondary metabolism.</title>
        <authorList>
            <person name="Dong X."/>
            <person name="Chaisiri K."/>
            <person name="Xia D."/>
            <person name="Armstrong S.D."/>
            <person name="Fang Y."/>
            <person name="Donnelly M.J."/>
            <person name="Kadowaki T."/>
            <person name="McGarry J.W."/>
            <person name="Darby A.C."/>
            <person name="Makepeace B.L."/>
        </authorList>
    </citation>
    <scope>NUCLEOTIDE SEQUENCE [LARGE SCALE GENOMIC DNA]</scope>
    <source>
        <strain evidence="6">UoL-WK</strain>
    </source>
</reference>
<evidence type="ECO:0000256" key="4">
    <source>
        <dbReference type="ARBA" id="ARBA00023136"/>
    </source>
</evidence>
<comment type="subcellular location">
    <subcellularLocation>
        <location evidence="1">Membrane</location>
    </subcellularLocation>
</comment>
<dbReference type="AlphaFoldDB" id="A0A3S3NKL8"/>
<feature type="transmembrane region" description="Helical" evidence="5">
    <location>
        <begin position="12"/>
        <end position="32"/>
    </location>
</feature>
<dbReference type="OrthoDB" id="6515426at2759"/>
<name>A0A3S3NKL8_9ACAR</name>
<reference evidence="6" key="2">
    <citation type="submission" date="2018-11" db="EMBL/GenBank/DDBJ databases">
        <title>Trombidioid mite genomics.</title>
        <authorList>
            <person name="Dong X."/>
        </authorList>
    </citation>
    <scope>NUCLEOTIDE SEQUENCE</scope>
    <source>
        <strain evidence="6">UoL-WK</strain>
    </source>
</reference>
<evidence type="ECO:0000256" key="2">
    <source>
        <dbReference type="ARBA" id="ARBA00022692"/>
    </source>
</evidence>
<dbReference type="GO" id="GO:0032588">
    <property type="term" value="C:trans-Golgi network membrane"/>
    <property type="evidence" value="ECO:0007669"/>
    <property type="project" value="TreeGrafter"/>
</dbReference>
<keyword evidence="8" id="KW-1185">Reference proteome</keyword>
<evidence type="ECO:0000256" key="3">
    <source>
        <dbReference type="ARBA" id="ARBA00022989"/>
    </source>
</evidence>
<keyword evidence="3 5" id="KW-1133">Transmembrane helix</keyword>
<evidence type="ECO:0000313" key="7">
    <source>
        <dbReference type="EMBL" id="RWS02068.1"/>
    </source>
</evidence>
<dbReference type="Gene3D" id="1.20.120.550">
    <property type="entry name" value="Membrane associated eicosanoid/glutathione metabolism-like domain"/>
    <property type="match status" value="1"/>
</dbReference>
<dbReference type="GO" id="GO:0005765">
    <property type="term" value="C:lysosomal membrane"/>
    <property type="evidence" value="ECO:0007669"/>
    <property type="project" value="TreeGrafter"/>
</dbReference>
<dbReference type="SUPFAM" id="SSF161084">
    <property type="entry name" value="MAPEG domain-like"/>
    <property type="match status" value="1"/>
</dbReference>
<dbReference type="GO" id="GO:0045055">
    <property type="term" value="P:regulated exocytosis"/>
    <property type="evidence" value="ECO:0007669"/>
    <property type="project" value="TreeGrafter"/>
</dbReference>
<protein>
    <recommendedName>
        <fullName evidence="9">MAPEG family protein</fullName>
    </recommendedName>
</protein>
<keyword evidence="4 5" id="KW-0472">Membrane</keyword>
<evidence type="ECO:0000313" key="6">
    <source>
        <dbReference type="EMBL" id="RWS01266.1"/>
    </source>
</evidence>
<evidence type="ECO:0000313" key="8">
    <source>
        <dbReference type="Proteomes" id="UP000285301"/>
    </source>
</evidence>
<dbReference type="InterPro" id="IPR023352">
    <property type="entry name" value="MAPEG-like_dom_sf"/>
</dbReference>
<proteinExistence type="predicted"/>
<dbReference type="EMBL" id="NCKU01009526">
    <property type="protein sequence ID" value="RWS01266.1"/>
    <property type="molecule type" value="Genomic_DNA"/>
</dbReference>
<feature type="transmembrane region" description="Helical" evidence="5">
    <location>
        <begin position="156"/>
        <end position="178"/>
    </location>
</feature>
<dbReference type="EMBL" id="NCKU01008209">
    <property type="protein sequence ID" value="RWS02068.1"/>
    <property type="molecule type" value="Genomic_DNA"/>
</dbReference>
<dbReference type="Proteomes" id="UP000285301">
    <property type="component" value="Unassembled WGS sequence"/>
</dbReference>
<feature type="transmembrane region" description="Helical" evidence="5">
    <location>
        <begin position="60"/>
        <end position="77"/>
    </location>
</feature>
<dbReference type="PANTHER" id="PTHR31004">
    <property type="entry name" value="TRANSMEMBRANE PROTEIN 79"/>
    <property type="match status" value="1"/>
</dbReference>